<dbReference type="InterPro" id="IPR051428">
    <property type="entry name" value="Sphingo_Act-Surfact_Prot"/>
</dbReference>
<sequence>MGAYRADDDYDYLFKVVLIGDSGVGKSNLLSRFTKNEFSLESKSTNCKFRKGVCEEHNAFAQVKLFSSIHFSQFSEILPHFLGIMDVRVGLLFLFVLGFSGACDARQLEATPLLASDASVVQINRGQDVEVVENIVGKDNVCTFCEEYATEAIDFLSQNKTQTEIVELLHKSCSRLPSFEQQCISLVDYYVPLFFIEISSIQPGDVCQKVNLCQKVALVASQIHQNSCGVCRNAVSEVLTKLKDPDTQLEIIEILLKACNSVQKYVKKCKQIIFEYGPLILVNAEHFLETTDICTILHACTAAKQPFVADT</sequence>
<keyword evidence="4" id="KW-1015">Disulfide bond</keyword>
<feature type="domain" description="Saposin B-type" evidence="6">
    <location>
        <begin position="224"/>
        <end position="304"/>
    </location>
</feature>
<dbReference type="PANTHER" id="PTHR11480">
    <property type="entry name" value="SAPOSIN-RELATED"/>
    <property type="match status" value="1"/>
</dbReference>
<keyword evidence="1" id="KW-0645">Protease</keyword>
<protein>
    <recommendedName>
        <fullName evidence="6">Saposin B-type domain-containing protein</fullName>
    </recommendedName>
</protein>
<evidence type="ECO:0000313" key="8">
    <source>
        <dbReference type="Proteomes" id="UP001396334"/>
    </source>
</evidence>
<dbReference type="InterPro" id="IPR008139">
    <property type="entry name" value="SaposinB_dom"/>
</dbReference>
<evidence type="ECO:0000256" key="4">
    <source>
        <dbReference type="ARBA" id="ARBA00023157"/>
    </source>
</evidence>
<dbReference type="InterPro" id="IPR007856">
    <property type="entry name" value="SapB_1"/>
</dbReference>
<evidence type="ECO:0000256" key="3">
    <source>
        <dbReference type="ARBA" id="ARBA00023145"/>
    </source>
</evidence>
<accession>A0ABR2SYU1</accession>
<feature type="domain" description="Saposin B-type" evidence="6">
    <location>
        <begin position="138"/>
        <end position="217"/>
    </location>
</feature>
<dbReference type="InterPro" id="IPR027417">
    <property type="entry name" value="P-loop_NTPase"/>
</dbReference>
<evidence type="ECO:0000313" key="7">
    <source>
        <dbReference type="EMBL" id="KAK9030154.1"/>
    </source>
</evidence>
<keyword evidence="2" id="KW-0064">Aspartyl protease</keyword>
<dbReference type="Pfam" id="PF03489">
    <property type="entry name" value="SapB_2"/>
    <property type="match status" value="2"/>
</dbReference>
<dbReference type="PROSITE" id="PS50015">
    <property type="entry name" value="SAP_B"/>
    <property type="match status" value="2"/>
</dbReference>
<organism evidence="7 8">
    <name type="scientific">Hibiscus sabdariffa</name>
    <name type="common">roselle</name>
    <dbReference type="NCBI Taxonomy" id="183260"/>
    <lineage>
        <taxon>Eukaryota</taxon>
        <taxon>Viridiplantae</taxon>
        <taxon>Streptophyta</taxon>
        <taxon>Embryophyta</taxon>
        <taxon>Tracheophyta</taxon>
        <taxon>Spermatophyta</taxon>
        <taxon>Magnoliopsida</taxon>
        <taxon>eudicotyledons</taxon>
        <taxon>Gunneridae</taxon>
        <taxon>Pentapetalae</taxon>
        <taxon>rosids</taxon>
        <taxon>malvids</taxon>
        <taxon>Malvales</taxon>
        <taxon>Malvaceae</taxon>
        <taxon>Malvoideae</taxon>
        <taxon>Hibiscus</taxon>
    </lineage>
</organism>
<dbReference type="InterPro" id="IPR011001">
    <property type="entry name" value="Saposin-like"/>
</dbReference>
<dbReference type="PANTHER" id="PTHR11480:SF3">
    <property type="entry name" value="BCDNA.GH08312"/>
    <property type="match status" value="1"/>
</dbReference>
<evidence type="ECO:0000256" key="5">
    <source>
        <dbReference type="ARBA" id="ARBA00023180"/>
    </source>
</evidence>
<dbReference type="EMBL" id="JBBPBN010000010">
    <property type="protein sequence ID" value="KAK9030154.1"/>
    <property type="molecule type" value="Genomic_DNA"/>
</dbReference>
<keyword evidence="5" id="KW-0325">Glycoprotein</keyword>
<keyword evidence="2" id="KW-0378">Hydrolase</keyword>
<reference evidence="7 8" key="1">
    <citation type="journal article" date="2024" name="G3 (Bethesda)">
        <title>Genome assembly of Hibiscus sabdariffa L. provides insights into metabolisms of medicinal natural products.</title>
        <authorList>
            <person name="Kim T."/>
        </authorList>
    </citation>
    <scope>NUCLEOTIDE SEQUENCE [LARGE SCALE GENOMIC DNA]</scope>
    <source>
        <strain evidence="7">TK-2024</strain>
        <tissue evidence="7">Old leaves</tissue>
    </source>
</reference>
<gene>
    <name evidence="7" type="ORF">V6N11_031585</name>
</gene>
<dbReference type="Gene3D" id="1.10.225.10">
    <property type="entry name" value="Saposin-like"/>
    <property type="match status" value="2"/>
</dbReference>
<evidence type="ECO:0000256" key="1">
    <source>
        <dbReference type="ARBA" id="ARBA00022670"/>
    </source>
</evidence>
<comment type="caution">
    <text evidence="7">The sequence shown here is derived from an EMBL/GenBank/DDBJ whole genome shotgun (WGS) entry which is preliminary data.</text>
</comment>
<dbReference type="Proteomes" id="UP001396334">
    <property type="component" value="Unassembled WGS sequence"/>
</dbReference>
<dbReference type="SMART" id="SM00741">
    <property type="entry name" value="SapB"/>
    <property type="match status" value="2"/>
</dbReference>
<dbReference type="Pfam" id="PF05184">
    <property type="entry name" value="SapB_1"/>
    <property type="match status" value="2"/>
</dbReference>
<dbReference type="InterPro" id="IPR008138">
    <property type="entry name" value="SapB_2"/>
</dbReference>
<proteinExistence type="predicted"/>
<dbReference type="SUPFAM" id="SSF47862">
    <property type="entry name" value="Saposin"/>
    <property type="match status" value="2"/>
</dbReference>
<keyword evidence="8" id="KW-1185">Reference proteome</keyword>
<evidence type="ECO:0000256" key="2">
    <source>
        <dbReference type="ARBA" id="ARBA00022750"/>
    </source>
</evidence>
<keyword evidence="3" id="KW-0865">Zymogen</keyword>
<dbReference type="Gene3D" id="3.40.50.300">
    <property type="entry name" value="P-loop containing nucleotide triphosphate hydrolases"/>
    <property type="match status" value="1"/>
</dbReference>
<dbReference type="Pfam" id="PF00071">
    <property type="entry name" value="Ras"/>
    <property type="match status" value="1"/>
</dbReference>
<dbReference type="InterPro" id="IPR001806">
    <property type="entry name" value="Small_GTPase"/>
</dbReference>
<evidence type="ECO:0000259" key="6">
    <source>
        <dbReference type="PROSITE" id="PS50015"/>
    </source>
</evidence>
<name>A0ABR2SYU1_9ROSI</name>
<dbReference type="SUPFAM" id="SSF52540">
    <property type="entry name" value="P-loop containing nucleoside triphosphate hydrolases"/>
    <property type="match status" value="1"/>
</dbReference>